<evidence type="ECO:0000259" key="1">
    <source>
        <dbReference type="Pfam" id="PF00144"/>
    </source>
</evidence>
<dbReference type="Gene3D" id="3.40.710.10">
    <property type="entry name" value="DD-peptidase/beta-lactamase superfamily"/>
    <property type="match status" value="1"/>
</dbReference>
<dbReference type="PANTHER" id="PTHR43283:SF3">
    <property type="entry name" value="BETA-LACTAMASE FAMILY PROTEIN (AFU_ORTHOLOGUE AFUA_5G07500)"/>
    <property type="match status" value="1"/>
</dbReference>
<evidence type="ECO:0000313" key="3">
    <source>
        <dbReference type="Proteomes" id="UP000614811"/>
    </source>
</evidence>
<sequence>MLLLTDPSGGTSSDELEQQIRMRLNQASDLAPFTIMLEAPSGHRLVHSVGEYRPDTETESASTSKLVTATVVLWYAERKLINLQDTPQTYLPYWPSNGNLAEITLSQLLSFTSGLNNAPDCINNPFTQFAECVEQIPGLNPSPREPGTQFYYGSAHMQVAGAMLITALGVEDWHAVFNRFKSETQLFQTSRYAKPSTANPRLAGGMIWTAEEYLAFLKALSGGQVLNQNSTSLLLTDRLTNAEIVNSPSRSSYQEDWHYGYGVWLECVAQTFNCLAPYRYSSPGAWGAYPFWDTEYNYLGILARESKLPGASRDSVLLFRDIANLVAEWSSLNQTVTASESD</sequence>
<name>A0A918VNQ9_9GAMM</name>
<dbReference type="InterPro" id="IPR050789">
    <property type="entry name" value="Diverse_Enzym_Activities"/>
</dbReference>
<dbReference type="InterPro" id="IPR001466">
    <property type="entry name" value="Beta-lactam-related"/>
</dbReference>
<dbReference type="Pfam" id="PF00144">
    <property type="entry name" value="Beta-lactamase"/>
    <property type="match status" value="1"/>
</dbReference>
<keyword evidence="3" id="KW-1185">Reference proteome</keyword>
<dbReference type="AlphaFoldDB" id="A0A918VNQ9"/>
<reference evidence="2" key="2">
    <citation type="submission" date="2020-09" db="EMBL/GenBank/DDBJ databases">
        <authorList>
            <person name="Sun Q."/>
            <person name="Kim S."/>
        </authorList>
    </citation>
    <scope>NUCLEOTIDE SEQUENCE</scope>
    <source>
        <strain evidence="2">KCTC 12711</strain>
    </source>
</reference>
<proteinExistence type="predicted"/>
<dbReference type="SUPFAM" id="SSF56601">
    <property type="entry name" value="beta-lactamase/transpeptidase-like"/>
    <property type="match status" value="1"/>
</dbReference>
<dbReference type="EMBL" id="BMXA01000003">
    <property type="protein sequence ID" value="GHA10690.1"/>
    <property type="molecule type" value="Genomic_DNA"/>
</dbReference>
<dbReference type="Proteomes" id="UP000614811">
    <property type="component" value="Unassembled WGS sequence"/>
</dbReference>
<protein>
    <recommendedName>
        <fullName evidence="1">Beta-lactamase-related domain-containing protein</fullName>
    </recommendedName>
</protein>
<gene>
    <name evidence="2" type="ORF">GCM10008090_20450</name>
</gene>
<evidence type="ECO:0000313" key="2">
    <source>
        <dbReference type="EMBL" id="GHA10690.1"/>
    </source>
</evidence>
<organism evidence="2 3">
    <name type="scientific">Arenicella chitinivorans</name>
    <dbReference type="NCBI Taxonomy" id="1329800"/>
    <lineage>
        <taxon>Bacteria</taxon>
        <taxon>Pseudomonadati</taxon>
        <taxon>Pseudomonadota</taxon>
        <taxon>Gammaproteobacteria</taxon>
        <taxon>Arenicellales</taxon>
        <taxon>Arenicellaceae</taxon>
        <taxon>Arenicella</taxon>
    </lineage>
</organism>
<reference evidence="2" key="1">
    <citation type="journal article" date="2014" name="Int. J. Syst. Evol. Microbiol.">
        <title>Complete genome sequence of Corynebacterium casei LMG S-19264T (=DSM 44701T), isolated from a smear-ripened cheese.</title>
        <authorList>
            <consortium name="US DOE Joint Genome Institute (JGI-PGF)"/>
            <person name="Walter F."/>
            <person name="Albersmeier A."/>
            <person name="Kalinowski J."/>
            <person name="Ruckert C."/>
        </authorList>
    </citation>
    <scope>NUCLEOTIDE SEQUENCE</scope>
    <source>
        <strain evidence="2">KCTC 12711</strain>
    </source>
</reference>
<comment type="caution">
    <text evidence="2">The sequence shown here is derived from an EMBL/GenBank/DDBJ whole genome shotgun (WGS) entry which is preliminary data.</text>
</comment>
<feature type="domain" description="Beta-lactamase-related" evidence="1">
    <location>
        <begin position="47"/>
        <end position="299"/>
    </location>
</feature>
<accession>A0A918VNQ9</accession>
<dbReference type="InterPro" id="IPR012338">
    <property type="entry name" value="Beta-lactam/transpept-like"/>
</dbReference>
<dbReference type="PANTHER" id="PTHR43283">
    <property type="entry name" value="BETA-LACTAMASE-RELATED"/>
    <property type="match status" value="1"/>
</dbReference>